<evidence type="ECO:0000256" key="3">
    <source>
        <dbReference type="ARBA" id="ARBA00001964"/>
    </source>
</evidence>
<organism evidence="17 18">
    <name type="scientific">Pleurostoma richardsiae</name>
    <dbReference type="NCBI Taxonomy" id="41990"/>
    <lineage>
        <taxon>Eukaryota</taxon>
        <taxon>Fungi</taxon>
        <taxon>Dikarya</taxon>
        <taxon>Ascomycota</taxon>
        <taxon>Pezizomycotina</taxon>
        <taxon>Sordariomycetes</taxon>
        <taxon>Sordariomycetidae</taxon>
        <taxon>Calosphaeriales</taxon>
        <taxon>Pleurostomataceae</taxon>
        <taxon>Pleurostoma</taxon>
    </lineage>
</organism>
<comment type="caution">
    <text evidence="17">The sequence shown here is derived from an EMBL/GenBank/DDBJ whole genome shotgun (WGS) entry which is preliminary data.</text>
</comment>
<proteinExistence type="inferred from homology"/>
<evidence type="ECO:0000256" key="10">
    <source>
        <dbReference type="ARBA" id="ARBA00023052"/>
    </source>
</evidence>
<dbReference type="InterPro" id="IPR000399">
    <property type="entry name" value="TPP-bd_CS"/>
</dbReference>
<evidence type="ECO:0000259" key="16">
    <source>
        <dbReference type="Pfam" id="PF02776"/>
    </source>
</evidence>
<dbReference type="SUPFAM" id="SSF52467">
    <property type="entry name" value="DHS-like NAD/FAD-binding domain"/>
    <property type="match status" value="1"/>
</dbReference>
<feature type="binding site" evidence="12">
    <location>
        <position position="440"/>
    </location>
    <ligand>
        <name>Mg(2+)</name>
        <dbReference type="ChEBI" id="CHEBI:18420"/>
    </ligand>
</feature>
<feature type="domain" description="Thiamine pyrophosphate enzyme N-terminal TPP-binding" evidence="16">
    <location>
        <begin position="5"/>
        <end position="114"/>
    </location>
</feature>
<evidence type="ECO:0000313" key="17">
    <source>
        <dbReference type="EMBL" id="KAJ9149359.1"/>
    </source>
</evidence>
<sequence length="563" mass="60724">MPDWTVGSFLAERLAQIGVQHHFVVPGDYNLVLLDKLQGHPKLSEIGCSNELNCSFAAEGYARANGVAAAVVTFSVGAFSAFNGIGSAYAENLPVILISGSPNTNDAGAFHLLHHTLGTHNFDYQREMAERITCTAVSIRRPEDAPWMIDHAIRSALLEQKPAYIEIPTNISNSPCAPPGPISGVLAPRRSDPETLAAAVKAVTDWLDTRQKPVLLAGPKLRAARAEAAFLELANALGCAVAVMPSAKGFFPEDHAQFVGVFWGQVSTDGADAIIDWSDGILGGGVVFTDYSTVGWTGLPAASNLLNADMTRVSFPGADYSNVNLADLLSALAKTAKANHTTMVEYARLRPDVVLPPAEKPTLVLTRHEVARQVQGLLQPDSTLFVETGDSWFNGIQMKLPRHARFEIEMQWGHIGWSVPASFGYAVGAPGRHVVLMVGDGSFQMTVQEVSQMVRLQVPVIIFLMNNGGYTIEVEIHDGLYNRIKNWDYVGLVEAFNAGEGHAKGCKAATAEQLTHAIEVAKANRRGPTLIECIINQDDCTKELITWGHYVASANARPPVNLS</sequence>
<keyword evidence="9 12" id="KW-0460">Magnesium</keyword>
<dbReference type="Pfam" id="PF02775">
    <property type="entry name" value="TPP_enzyme_C"/>
    <property type="match status" value="1"/>
</dbReference>
<evidence type="ECO:0000259" key="15">
    <source>
        <dbReference type="Pfam" id="PF02775"/>
    </source>
</evidence>
<comment type="catalytic activity">
    <reaction evidence="1">
        <text>a 2-oxocarboxylate + H(+) = an aldehyde + CO2</text>
        <dbReference type="Rhea" id="RHEA:11628"/>
        <dbReference type="ChEBI" id="CHEBI:15378"/>
        <dbReference type="ChEBI" id="CHEBI:16526"/>
        <dbReference type="ChEBI" id="CHEBI:17478"/>
        <dbReference type="ChEBI" id="CHEBI:35179"/>
        <dbReference type="EC" id="4.1.1.1"/>
    </reaction>
</comment>
<feature type="domain" description="Thiamine pyrophosphate enzyme central" evidence="14">
    <location>
        <begin position="200"/>
        <end position="313"/>
    </location>
</feature>
<evidence type="ECO:0000256" key="12">
    <source>
        <dbReference type="PIRSR" id="PIRSR036565-2"/>
    </source>
</evidence>
<dbReference type="FunFam" id="3.40.50.1220:FF:000009">
    <property type="entry name" value="Pyruvate decarboxylase 1"/>
    <property type="match status" value="1"/>
</dbReference>
<evidence type="ECO:0000256" key="2">
    <source>
        <dbReference type="ARBA" id="ARBA00001920"/>
    </source>
</evidence>
<dbReference type="PANTHER" id="PTHR43452">
    <property type="entry name" value="PYRUVATE DECARBOXYLASE"/>
    <property type="match status" value="1"/>
</dbReference>
<dbReference type="InterPro" id="IPR012000">
    <property type="entry name" value="Thiamin_PyroP_enz_cen_dom"/>
</dbReference>
<keyword evidence="11" id="KW-0456">Lyase</keyword>
<evidence type="ECO:0000256" key="11">
    <source>
        <dbReference type="ARBA" id="ARBA00023239"/>
    </source>
</evidence>
<dbReference type="Gene3D" id="3.40.50.970">
    <property type="match status" value="2"/>
</dbReference>
<dbReference type="GO" id="GO:0000287">
    <property type="term" value="F:magnesium ion binding"/>
    <property type="evidence" value="ECO:0007669"/>
    <property type="project" value="InterPro"/>
</dbReference>
<dbReference type="FunFam" id="3.40.50.970:FF:000024">
    <property type="entry name" value="Pyruvate decarboxylase isozyme"/>
    <property type="match status" value="1"/>
</dbReference>
<comment type="cofactor">
    <cofactor evidence="12">
        <name>Mg(2+)</name>
        <dbReference type="ChEBI" id="CHEBI:18420"/>
    </cofactor>
    <text evidence="12">Binds 1 Mg(2+) per subunit.</text>
</comment>
<dbReference type="EC" id="4.1.1.1" evidence="5"/>
<dbReference type="GO" id="GO:0030976">
    <property type="term" value="F:thiamine pyrophosphate binding"/>
    <property type="evidence" value="ECO:0007669"/>
    <property type="project" value="InterPro"/>
</dbReference>
<dbReference type="PROSITE" id="PS00187">
    <property type="entry name" value="TPP_ENZYMES"/>
    <property type="match status" value="1"/>
</dbReference>
<dbReference type="PANTHER" id="PTHR43452:SF1">
    <property type="entry name" value="PYRUVATE DECARBOXYLASE C186.09-RELATED"/>
    <property type="match status" value="1"/>
</dbReference>
<dbReference type="AlphaFoldDB" id="A0AA38VFX7"/>
<evidence type="ECO:0000256" key="4">
    <source>
        <dbReference type="ARBA" id="ARBA00007812"/>
    </source>
</evidence>
<dbReference type="InterPro" id="IPR011766">
    <property type="entry name" value="TPP_enzyme_TPP-bd"/>
</dbReference>
<dbReference type="InterPro" id="IPR029061">
    <property type="entry name" value="THDP-binding"/>
</dbReference>
<keyword evidence="18" id="KW-1185">Reference proteome</keyword>
<dbReference type="GO" id="GO:0000949">
    <property type="term" value="P:aromatic amino acid family catabolic process to alcohol via Ehrlich pathway"/>
    <property type="evidence" value="ECO:0007669"/>
    <property type="project" value="TreeGrafter"/>
</dbReference>
<evidence type="ECO:0000256" key="7">
    <source>
        <dbReference type="ARBA" id="ARBA00022723"/>
    </source>
</evidence>
<accession>A0AA38VFX7</accession>
<evidence type="ECO:0000256" key="9">
    <source>
        <dbReference type="ARBA" id="ARBA00022842"/>
    </source>
</evidence>
<evidence type="ECO:0000256" key="13">
    <source>
        <dbReference type="RuleBase" id="RU362132"/>
    </source>
</evidence>
<name>A0AA38VFX7_9PEZI</name>
<dbReference type="CDD" id="cd02005">
    <property type="entry name" value="TPP_PDC_IPDC"/>
    <property type="match status" value="1"/>
</dbReference>
<reference evidence="17" key="1">
    <citation type="submission" date="2022-07" db="EMBL/GenBank/DDBJ databases">
        <title>Fungi with potential for degradation of polypropylene.</title>
        <authorList>
            <person name="Gostincar C."/>
        </authorList>
    </citation>
    <scope>NUCLEOTIDE SEQUENCE</scope>
    <source>
        <strain evidence="17">EXF-13308</strain>
    </source>
</reference>
<comment type="similarity">
    <text evidence="4 13">Belongs to the TPP enzyme family.</text>
</comment>
<dbReference type="InterPro" id="IPR012110">
    <property type="entry name" value="PDC/IPDC-like"/>
</dbReference>
<feature type="binding site" evidence="12">
    <location>
        <position position="469"/>
    </location>
    <ligand>
        <name>Mg(2+)</name>
        <dbReference type="ChEBI" id="CHEBI:18420"/>
    </ligand>
</feature>
<dbReference type="GO" id="GO:0004737">
    <property type="term" value="F:pyruvate decarboxylase activity"/>
    <property type="evidence" value="ECO:0007669"/>
    <property type="project" value="UniProtKB-EC"/>
</dbReference>
<keyword evidence="17" id="KW-0670">Pyruvate</keyword>
<comment type="cofactor">
    <cofactor evidence="3">
        <name>thiamine diphosphate</name>
        <dbReference type="ChEBI" id="CHEBI:58937"/>
    </cofactor>
</comment>
<dbReference type="InterPro" id="IPR047213">
    <property type="entry name" value="TPP_PYR_PDC_IPDC-like"/>
</dbReference>
<dbReference type="Proteomes" id="UP001174694">
    <property type="component" value="Unassembled WGS sequence"/>
</dbReference>
<comment type="cofactor">
    <cofactor evidence="2">
        <name>a metal cation</name>
        <dbReference type="ChEBI" id="CHEBI:25213"/>
    </cofactor>
</comment>
<evidence type="ECO:0000313" key="18">
    <source>
        <dbReference type="Proteomes" id="UP001174694"/>
    </source>
</evidence>
<dbReference type="FunFam" id="3.40.50.970:FF:000019">
    <property type="entry name" value="Pyruvate decarboxylase isozyme"/>
    <property type="match status" value="1"/>
</dbReference>
<evidence type="ECO:0000256" key="5">
    <source>
        <dbReference type="ARBA" id="ARBA00013202"/>
    </source>
</evidence>
<keyword evidence="7 12" id="KW-0479">Metal-binding</keyword>
<evidence type="ECO:0000256" key="1">
    <source>
        <dbReference type="ARBA" id="ARBA00001041"/>
    </source>
</evidence>
<dbReference type="Gene3D" id="3.40.50.1220">
    <property type="entry name" value="TPP-binding domain"/>
    <property type="match status" value="1"/>
</dbReference>
<dbReference type="Pfam" id="PF00205">
    <property type="entry name" value="TPP_enzyme_M"/>
    <property type="match status" value="1"/>
</dbReference>
<feature type="binding site" evidence="12">
    <location>
        <position position="467"/>
    </location>
    <ligand>
        <name>Mg(2+)</name>
        <dbReference type="ChEBI" id="CHEBI:18420"/>
    </ligand>
</feature>
<dbReference type="GO" id="GO:0005829">
    <property type="term" value="C:cytosol"/>
    <property type="evidence" value="ECO:0007669"/>
    <property type="project" value="TreeGrafter"/>
</dbReference>
<dbReference type="InterPro" id="IPR047214">
    <property type="entry name" value="TPP_PDC_IPDC"/>
</dbReference>
<keyword evidence="10 13" id="KW-0786">Thiamine pyrophosphate</keyword>
<dbReference type="InterPro" id="IPR029035">
    <property type="entry name" value="DHS-like_NAD/FAD-binding_dom"/>
</dbReference>
<gene>
    <name evidence="17" type="ORF">NKR23_g4286</name>
</gene>
<feature type="domain" description="Thiamine pyrophosphate enzyme TPP-binding" evidence="15">
    <location>
        <begin position="401"/>
        <end position="533"/>
    </location>
</feature>
<evidence type="ECO:0000259" key="14">
    <source>
        <dbReference type="Pfam" id="PF00205"/>
    </source>
</evidence>
<dbReference type="EMBL" id="JANBVO010000010">
    <property type="protein sequence ID" value="KAJ9149359.1"/>
    <property type="molecule type" value="Genomic_DNA"/>
</dbReference>
<dbReference type="Pfam" id="PF02776">
    <property type="entry name" value="TPP_enzyme_N"/>
    <property type="match status" value="1"/>
</dbReference>
<dbReference type="InterPro" id="IPR012001">
    <property type="entry name" value="Thiamin_PyroP_enz_TPP-bd_dom"/>
</dbReference>
<keyword evidence="8" id="KW-0210">Decarboxylase</keyword>
<dbReference type="SUPFAM" id="SSF52518">
    <property type="entry name" value="Thiamin diphosphate-binding fold (THDP-binding)"/>
    <property type="match status" value="2"/>
</dbReference>
<dbReference type="CDD" id="cd07038">
    <property type="entry name" value="TPP_PYR_PDC_IPDC_like"/>
    <property type="match status" value="1"/>
</dbReference>
<protein>
    <recommendedName>
        <fullName evidence="6">Pyruvate decarboxylase</fullName>
        <ecNumber evidence="5">4.1.1.1</ecNumber>
    </recommendedName>
</protein>
<evidence type="ECO:0000256" key="8">
    <source>
        <dbReference type="ARBA" id="ARBA00022793"/>
    </source>
</evidence>
<dbReference type="PIRSF" id="PIRSF036565">
    <property type="entry name" value="Pyruvt_ip_decrb"/>
    <property type="match status" value="1"/>
</dbReference>
<evidence type="ECO:0000256" key="6">
    <source>
        <dbReference type="ARBA" id="ARBA00014422"/>
    </source>
</evidence>